<protein>
    <recommendedName>
        <fullName evidence="2">Methyltransferase domain-containing protein</fullName>
    </recommendedName>
</protein>
<sequence>MNGFERAVSSHMDTLEKLFSSNKIKTVFEFGCGRHSTKFFLEQGCHVWACEQQNQDWYNRIKQQHVNWAAKEEDLILKLFLEKDDPSIAAKFEAINYMVSLNRRFDMVFVDGHKDSRWCAINEAANYTNIIVTHDTEDKENYHWDRISLNGWNEYSVQRPSGGGPQTTWWTKI</sequence>
<organism evidence="1">
    <name type="scientific">marine metagenome</name>
    <dbReference type="NCBI Taxonomy" id="408172"/>
    <lineage>
        <taxon>unclassified sequences</taxon>
        <taxon>metagenomes</taxon>
        <taxon>ecological metagenomes</taxon>
    </lineage>
</organism>
<accession>A0A382H656</accession>
<name>A0A382H656_9ZZZZ</name>
<evidence type="ECO:0000313" key="1">
    <source>
        <dbReference type="EMBL" id="SVB82659.1"/>
    </source>
</evidence>
<reference evidence="1" key="1">
    <citation type="submission" date="2018-05" db="EMBL/GenBank/DDBJ databases">
        <authorList>
            <person name="Lanie J.A."/>
            <person name="Ng W.-L."/>
            <person name="Kazmierczak K.M."/>
            <person name="Andrzejewski T.M."/>
            <person name="Davidsen T.M."/>
            <person name="Wayne K.J."/>
            <person name="Tettelin H."/>
            <person name="Glass J.I."/>
            <person name="Rusch D."/>
            <person name="Podicherti R."/>
            <person name="Tsui H.-C.T."/>
            <person name="Winkler M.E."/>
        </authorList>
    </citation>
    <scope>NUCLEOTIDE SEQUENCE</scope>
</reference>
<dbReference type="InterPro" id="IPR029063">
    <property type="entry name" value="SAM-dependent_MTases_sf"/>
</dbReference>
<evidence type="ECO:0008006" key="2">
    <source>
        <dbReference type="Google" id="ProtNLM"/>
    </source>
</evidence>
<dbReference type="Gene3D" id="3.40.50.150">
    <property type="entry name" value="Vaccinia Virus protein VP39"/>
    <property type="match status" value="1"/>
</dbReference>
<proteinExistence type="predicted"/>
<gene>
    <name evidence="1" type="ORF">METZ01_LOCUS235513</name>
</gene>
<dbReference type="EMBL" id="UINC01059350">
    <property type="protein sequence ID" value="SVB82659.1"/>
    <property type="molecule type" value="Genomic_DNA"/>
</dbReference>
<dbReference type="AlphaFoldDB" id="A0A382H656"/>